<dbReference type="InterPro" id="IPR000160">
    <property type="entry name" value="GGDEF_dom"/>
</dbReference>
<evidence type="ECO:0000313" key="4">
    <source>
        <dbReference type="EMBL" id="KDB50666.1"/>
    </source>
</evidence>
<dbReference type="PANTHER" id="PTHR45138">
    <property type="entry name" value="REGULATORY COMPONENTS OF SENSORY TRANSDUCTION SYSTEM"/>
    <property type="match status" value="1"/>
</dbReference>
<dbReference type="Proteomes" id="UP000026714">
    <property type="component" value="Unassembled WGS sequence"/>
</dbReference>
<proteinExistence type="predicted"/>
<dbReference type="AlphaFoldDB" id="A0A059KGU0"/>
<dbReference type="SUPFAM" id="SSF48452">
    <property type="entry name" value="TPR-like"/>
    <property type="match status" value="1"/>
</dbReference>
<dbReference type="SUPFAM" id="SSF55073">
    <property type="entry name" value="Nucleotide cyclase"/>
    <property type="match status" value="1"/>
</dbReference>
<dbReference type="CDD" id="cd01949">
    <property type="entry name" value="GGDEF"/>
    <property type="match status" value="1"/>
</dbReference>
<organism evidence="4 5">
    <name type="scientific">Sphaerotilus natans subsp. natans DSM 6575</name>
    <dbReference type="NCBI Taxonomy" id="1286631"/>
    <lineage>
        <taxon>Bacteria</taxon>
        <taxon>Pseudomonadati</taxon>
        <taxon>Pseudomonadota</taxon>
        <taxon>Betaproteobacteria</taxon>
        <taxon>Burkholderiales</taxon>
        <taxon>Sphaerotilaceae</taxon>
        <taxon>Sphaerotilus</taxon>
    </lineage>
</organism>
<dbReference type="SMART" id="SM00267">
    <property type="entry name" value="GGDEF"/>
    <property type="match status" value="1"/>
</dbReference>
<evidence type="ECO:0000259" key="3">
    <source>
        <dbReference type="PROSITE" id="PS50887"/>
    </source>
</evidence>
<dbReference type="GO" id="GO:0043709">
    <property type="term" value="P:cell adhesion involved in single-species biofilm formation"/>
    <property type="evidence" value="ECO:0007669"/>
    <property type="project" value="TreeGrafter"/>
</dbReference>
<dbReference type="eggNOG" id="COG3706">
    <property type="taxonomic scope" value="Bacteria"/>
</dbReference>
<dbReference type="FunFam" id="3.30.70.270:FF:000001">
    <property type="entry name" value="Diguanylate cyclase domain protein"/>
    <property type="match status" value="1"/>
</dbReference>
<sequence length="550" mass="60342">MPSGHDDPSAALAHLALIAGHCNQAAALAHEMLASAKLGGMLPRQADAFLILARAELHRDPPSPELALSHARQAGHLSHLVGDARQESDALALVALLLTRLGRFEEAIENATLAVRLAESLPDGAHTAVAYHHLGLATHARDSDYARRALLRSITLAQQHCGGETVTAQPRLQLLLGELYRLEQCRQSGQPAQVDPIAFDMLQALRQILASGAEAPALTPQPGGAQLAALLPLIETGLGSFLASGETLPAGLAPLQDATRTPLDPIRPESLRGLAAWIFARRALERGQLARASDCIAELLVHARSHSDQRLVQTAHHLQITLLEQQGRHDEALAAFRRLRADQLLQDRENMTSRERTATLRMAWRQQSQAIAELRSSSRQFERLSLEDPLTGLANRRQVERVTATLLQRLRDEREQAAPWCLVMIDIDRFKQINDLHSHVVGDEVLRAMARLLRHVLRQHDLAARLAGDEFMLILPDTDENTARQVVERLRAEILRHDWRTIAPGLSVSASLGLAGARAEDSLATLMQRSDLLMYADKARRGPPLLPPSA</sequence>
<dbReference type="PANTHER" id="PTHR45138:SF9">
    <property type="entry name" value="DIGUANYLATE CYCLASE DGCM-RELATED"/>
    <property type="match status" value="1"/>
</dbReference>
<dbReference type="NCBIfam" id="TIGR00254">
    <property type="entry name" value="GGDEF"/>
    <property type="match status" value="1"/>
</dbReference>
<reference evidence="4 5" key="1">
    <citation type="journal article" date="2014" name="FEMS Microbiol. Ecol.">
        <title>Sphaerotilus natans encrusted with nanoball-shaped Fe(III) oxide minerals formed by nitrate-reducing mixotrophic Fe(II) oxidation.</title>
        <authorList>
            <person name="Park S."/>
            <person name="Kim D.H."/>
            <person name="Lee J.H."/>
            <person name="Hur H.G."/>
        </authorList>
    </citation>
    <scope>NUCLEOTIDE SEQUENCE [LARGE SCALE GENOMIC DNA]</scope>
    <source>
        <strain evidence="4 5">DSM 6575</strain>
    </source>
</reference>
<dbReference type="Gene3D" id="3.30.70.270">
    <property type="match status" value="1"/>
</dbReference>
<dbReference type="InterPro" id="IPR043128">
    <property type="entry name" value="Rev_trsase/Diguanyl_cyclase"/>
</dbReference>
<evidence type="ECO:0000256" key="1">
    <source>
        <dbReference type="ARBA" id="ARBA00012528"/>
    </source>
</evidence>
<dbReference type="InterPro" id="IPR011990">
    <property type="entry name" value="TPR-like_helical_dom_sf"/>
</dbReference>
<dbReference type="GO" id="GO:0005886">
    <property type="term" value="C:plasma membrane"/>
    <property type="evidence" value="ECO:0007669"/>
    <property type="project" value="TreeGrafter"/>
</dbReference>
<dbReference type="RefSeq" id="WP_081838285.1">
    <property type="nucleotide sequence ID" value="NZ_AZRA01000121.1"/>
</dbReference>
<dbReference type="EMBL" id="AZRA01000121">
    <property type="protein sequence ID" value="KDB50666.1"/>
    <property type="molecule type" value="Genomic_DNA"/>
</dbReference>
<gene>
    <name evidence="4" type="ORF">X805_37390</name>
</gene>
<keyword evidence="5" id="KW-1185">Reference proteome</keyword>
<comment type="catalytic activity">
    <reaction evidence="2">
        <text>2 GTP = 3',3'-c-di-GMP + 2 diphosphate</text>
        <dbReference type="Rhea" id="RHEA:24898"/>
        <dbReference type="ChEBI" id="CHEBI:33019"/>
        <dbReference type="ChEBI" id="CHEBI:37565"/>
        <dbReference type="ChEBI" id="CHEBI:58805"/>
        <dbReference type="EC" id="2.7.7.65"/>
    </reaction>
</comment>
<dbReference type="Pfam" id="PF00990">
    <property type="entry name" value="GGDEF"/>
    <property type="match status" value="1"/>
</dbReference>
<protein>
    <recommendedName>
        <fullName evidence="1">diguanylate cyclase</fullName>
        <ecNumber evidence="1">2.7.7.65</ecNumber>
    </recommendedName>
</protein>
<dbReference type="STRING" id="34103.SAMN05421778_1108"/>
<evidence type="ECO:0000313" key="5">
    <source>
        <dbReference type="Proteomes" id="UP000026714"/>
    </source>
</evidence>
<dbReference type="Gene3D" id="1.25.40.10">
    <property type="entry name" value="Tetratricopeptide repeat domain"/>
    <property type="match status" value="1"/>
</dbReference>
<dbReference type="InterPro" id="IPR029787">
    <property type="entry name" value="Nucleotide_cyclase"/>
</dbReference>
<accession>A0A059KGU0</accession>
<feature type="domain" description="GGDEF" evidence="3">
    <location>
        <begin position="418"/>
        <end position="550"/>
    </location>
</feature>
<dbReference type="GO" id="GO:0052621">
    <property type="term" value="F:diguanylate cyclase activity"/>
    <property type="evidence" value="ECO:0007669"/>
    <property type="project" value="UniProtKB-EC"/>
</dbReference>
<evidence type="ECO:0000256" key="2">
    <source>
        <dbReference type="ARBA" id="ARBA00034247"/>
    </source>
</evidence>
<name>A0A059KGU0_9BURK</name>
<dbReference type="GO" id="GO:1902201">
    <property type="term" value="P:negative regulation of bacterial-type flagellum-dependent cell motility"/>
    <property type="evidence" value="ECO:0007669"/>
    <property type="project" value="TreeGrafter"/>
</dbReference>
<dbReference type="EC" id="2.7.7.65" evidence="1"/>
<dbReference type="InterPro" id="IPR050469">
    <property type="entry name" value="Diguanylate_Cyclase"/>
</dbReference>
<comment type="caution">
    <text evidence="4">The sequence shown here is derived from an EMBL/GenBank/DDBJ whole genome shotgun (WGS) entry which is preliminary data.</text>
</comment>
<dbReference type="PROSITE" id="PS50887">
    <property type="entry name" value="GGDEF"/>
    <property type="match status" value="1"/>
</dbReference>